<comment type="caution">
    <text evidence="3">The sequence shown here is derived from an EMBL/GenBank/DDBJ whole genome shotgun (WGS) entry which is preliminary data.</text>
</comment>
<dbReference type="Proteomes" id="UP000285844">
    <property type="component" value="Unassembled WGS sequence"/>
</dbReference>
<sequence>MINDINKKDNIFIHDAVPTWSGFLYQGRIAAYLAVKKINDLYKSGNECEIKNYKLEMEKCEDIAIICDDGNGRKYQSIHQVKNEKKNTVEAYKNPLTQLMLEKGFCNKNNYGMPEAYLHVSNEIKYKNKTLKVDVSSCLGKWKDDILRFYNELNQINKKFNYNKITLNDLNDLIDVLKKNKDTIGINRKEYKNKYKHLEEECQNTLKLIGSNNLISEQTLKDVLKDFIDYLKDEMFVTQVTEDVEIYEYEQNVNYCSGSDIFEIIVEQVKQYKGNNCGFSEEQFKYIADIIINFVETKILERHKLMQEKKGCIDTLKLSEFQKILDQSVENYDEEANILTLNRLYNDYLERFCNTCHREKKDVECTNCKLQQDEYRKGFLIKNEFVKFCYNLNPECDKKISNRDCLAFLLKEDGMMETVFPIIKQIEDEKIFEKEDKMHIKIRNKNKTAYVTAITNKNVNNTVENIVKAMEQNEELVKNIFEADQLITTRLQKKSDVWDSSCIKIRPEHINEGKNNDDKSIYVPKKPEFIKVDELIEDI</sequence>
<name>A0A413YQG3_9FIRM</name>
<accession>A0A413YQG3</accession>
<dbReference type="InterPro" id="IPR046920">
    <property type="entry name" value="ABC-3C_CTD1"/>
</dbReference>
<dbReference type="Pfam" id="PF20276">
    <property type="entry name" value="CTD1"/>
    <property type="match status" value="1"/>
</dbReference>
<feature type="domain" description="ABC-three component systems C-terminal" evidence="2">
    <location>
        <begin position="244"/>
        <end position="490"/>
    </location>
</feature>
<dbReference type="AlphaFoldDB" id="A0A413YQG3"/>
<proteinExistence type="predicted"/>
<dbReference type="RefSeq" id="WP_118363095.1">
    <property type="nucleotide sequence ID" value="NZ_QSHM01000025.1"/>
</dbReference>
<feature type="coiled-coil region" evidence="1">
    <location>
        <begin position="181"/>
        <end position="208"/>
    </location>
</feature>
<protein>
    <recommendedName>
        <fullName evidence="2">ABC-three component systems C-terminal domain-containing protein</fullName>
    </recommendedName>
</protein>
<evidence type="ECO:0000259" key="2">
    <source>
        <dbReference type="Pfam" id="PF20276"/>
    </source>
</evidence>
<keyword evidence="1" id="KW-0175">Coiled coil</keyword>
<evidence type="ECO:0000256" key="1">
    <source>
        <dbReference type="SAM" id="Coils"/>
    </source>
</evidence>
<organism evidence="3 4">
    <name type="scientific">Lachnospira eligens</name>
    <dbReference type="NCBI Taxonomy" id="39485"/>
    <lineage>
        <taxon>Bacteria</taxon>
        <taxon>Bacillati</taxon>
        <taxon>Bacillota</taxon>
        <taxon>Clostridia</taxon>
        <taxon>Lachnospirales</taxon>
        <taxon>Lachnospiraceae</taxon>
        <taxon>Lachnospira</taxon>
    </lineage>
</organism>
<reference evidence="3 4" key="1">
    <citation type="submission" date="2018-08" db="EMBL/GenBank/DDBJ databases">
        <title>A genome reference for cultivated species of the human gut microbiota.</title>
        <authorList>
            <person name="Zou Y."/>
            <person name="Xue W."/>
            <person name="Luo G."/>
        </authorList>
    </citation>
    <scope>NUCLEOTIDE SEQUENCE [LARGE SCALE GENOMIC DNA]</scope>
    <source>
        <strain evidence="3 4">AM37-3BH</strain>
    </source>
</reference>
<gene>
    <name evidence="3" type="ORF">DW858_14015</name>
</gene>
<evidence type="ECO:0000313" key="3">
    <source>
        <dbReference type="EMBL" id="RHC11316.1"/>
    </source>
</evidence>
<evidence type="ECO:0000313" key="4">
    <source>
        <dbReference type="Proteomes" id="UP000285844"/>
    </source>
</evidence>
<dbReference type="EMBL" id="QSHM01000025">
    <property type="protein sequence ID" value="RHC11316.1"/>
    <property type="molecule type" value="Genomic_DNA"/>
</dbReference>